<dbReference type="EMBL" id="PQVP01000002">
    <property type="protein sequence ID" value="POZ84094.1"/>
    <property type="molecule type" value="Genomic_DNA"/>
</dbReference>
<dbReference type="RefSeq" id="WP_089460407.1">
    <property type="nucleotide sequence ID" value="NZ_CM009575.1"/>
</dbReference>
<evidence type="ECO:0000256" key="1">
    <source>
        <dbReference type="SAM" id="SignalP"/>
    </source>
</evidence>
<organism evidence="2 3">
    <name type="scientific">Burkholderia contaminans</name>
    <dbReference type="NCBI Taxonomy" id="488447"/>
    <lineage>
        <taxon>Bacteria</taxon>
        <taxon>Pseudomonadati</taxon>
        <taxon>Pseudomonadota</taxon>
        <taxon>Betaproteobacteria</taxon>
        <taxon>Burkholderiales</taxon>
        <taxon>Burkholderiaceae</taxon>
        <taxon>Burkholderia</taxon>
        <taxon>Burkholderia cepacia complex</taxon>
    </lineage>
</organism>
<feature type="chain" id="PRO_5015534144" description="DUF2059 domain-containing protein" evidence="1">
    <location>
        <begin position="24"/>
        <end position="233"/>
    </location>
</feature>
<comment type="caution">
    <text evidence="2">The sequence shown here is derived from an EMBL/GenBank/DDBJ whole genome shotgun (WGS) entry which is preliminary data.</text>
</comment>
<evidence type="ECO:0000313" key="3">
    <source>
        <dbReference type="Proteomes" id="UP000238655"/>
    </source>
</evidence>
<keyword evidence="1" id="KW-0732">Signal</keyword>
<dbReference type="Proteomes" id="UP000238655">
    <property type="component" value="Chromosome 1"/>
</dbReference>
<protein>
    <recommendedName>
        <fullName evidence="4">DUF2059 domain-containing protein</fullName>
    </recommendedName>
</protein>
<evidence type="ECO:0008006" key="4">
    <source>
        <dbReference type="Google" id="ProtNLM"/>
    </source>
</evidence>
<feature type="signal peptide" evidence="1">
    <location>
        <begin position="1"/>
        <end position="23"/>
    </location>
</feature>
<name>A0A2S5DYC9_9BURK</name>
<sequence>MNISRSARAVVLPLLVVAGAAHAAPLTPEQTVDLYIGAFVNGDVSKAREFNDAVRTSYGGKDALNVDVLSKMGDSMRKDMAEDLLAPMPPKASAALRPSVQSMAAAYQRAINRSECKPTGSSQQPNSAREGETIATVEFACRVPDVRPGAKALEAKVGNGRLKNDAARIAAFNAIFSGMAKVLDAAPVTYPVTGKIDVYSLDGGWTTGSPQDVLTPVLDALSEAMPHGSSSDK</sequence>
<dbReference type="AlphaFoldDB" id="A0A2S5DYC9"/>
<reference evidence="2 3" key="1">
    <citation type="submission" date="2018-01" db="EMBL/GenBank/DDBJ databases">
        <title>Successful Treatment of Persistent Burkholderia cepacia Bacteremia with Ceftazidime-Avibactam.</title>
        <authorList>
            <person name="Tamma P."/>
            <person name="Fan Y."/>
            <person name="Bergman Y."/>
            <person name="Sick-Samuels A."/>
            <person name="Hsu A."/>
            <person name="Timp W."/>
            <person name="Simner P."/>
        </authorList>
    </citation>
    <scope>NUCLEOTIDE SEQUENCE [LARGE SCALE GENOMIC DNA]</scope>
    <source>
        <strain evidence="2 3">170816</strain>
    </source>
</reference>
<gene>
    <name evidence="2" type="ORF">C3743_29185</name>
</gene>
<evidence type="ECO:0000313" key="2">
    <source>
        <dbReference type="EMBL" id="POZ84094.1"/>
    </source>
</evidence>
<proteinExistence type="predicted"/>
<accession>A0A2S5DYC9</accession>